<dbReference type="PROSITE" id="PS51384">
    <property type="entry name" value="FAD_FR"/>
    <property type="match status" value="1"/>
</dbReference>
<dbReference type="SUPFAM" id="SSF63380">
    <property type="entry name" value="Riboflavin synthase domain-like"/>
    <property type="match status" value="1"/>
</dbReference>
<evidence type="ECO:0000256" key="8">
    <source>
        <dbReference type="ARBA" id="ARBA00022989"/>
    </source>
</evidence>
<dbReference type="GO" id="GO:0006826">
    <property type="term" value="P:iron ion transport"/>
    <property type="evidence" value="ECO:0007669"/>
    <property type="project" value="UniProtKB-ARBA"/>
</dbReference>
<evidence type="ECO:0000256" key="6">
    <source>
        <dbReference type="ARBA" id="ARBA00022692"/>
    </source>
</evidence>
<dbReference type="PANTHER" id="PTHR32361:SF12">
    <property type="entry name" value="PUTATIVE (AFU_ORTHOLOGUE AFUA_1G14340)-RELATED"/>
    <property type="match status" value="1"/>
</dbReference>
<dbReference type="Pfam" id="PF08022">
    <property type="entry name" value="FAD_binding_8"/>
    <property type="match status" value="1"/>
</dbReference>
<dbReference type="InterPro" id="IPR017927">
    <property type="entry name" value="FAD-bd_FR_type"/>
</dbReference>
<name>A0A6G1KL81_9PLEO</name>
<dbReference type="EC" id="1.16.1.9" evidence="3"/>
<dbReference type="GO" id="GO:0015677">
    <property type="term" value="P:copper ion import"/>
    <property type="evidence" value="ECO:0007669"/>
    <property type="project" value="TreeGrafter"/>
</dbReference>
<comment type="catalytic activity">
    <reaction evidence="12">
        <text>2 a Fe(II)-siderophore + NADP(+) + H(+) = 2 a Fe(III)-siderophore + NADPH</text>
        <dbReference type="Rhea" id="RHEA:28795"/>
        <dbReference type="Rhea" id="RHEA-COMP:11342"/>
        <dbReference type="Rhea" id="RHEA-COMP:11344"/>
        <dbReference type="ChEBI" id="CHEBI:15378"/>
        <dbReference type="ChEBI" id="CHEBI:29033"/>
        <dbReference type="ChEBI" id="CHEBI:29034"/>
        <dbReference type="ChEBI" id="CHEBI:57783"/>
        <dbReference type="ChEBI" id="CHEBI:58349"/>
        <dbReference type="EC" id="1.16.1.9"/>
    </reaction>
</comment>
<proteinExistence type="inferred from homology"/>
<dbReference type="InterPro" id="IPR039261">
    <property type="entry name" value="FNR_nucleotide-bd"/>
</dbReference>
<evidence type="ECO:0000256" key="4">
    <source>
        <dbReference type="ARBA" id="ARBA00022448"/>
    </source>
</evidence>
<dbReference type="Pfam" id="PF01794">
    <property type="entry name" value="Ferric_reduct"/>
    <property type="match status" value="1"/>
</dbReference>
<evidence type="ECO:0000256" key="7">
    <source>
        <dbReference type="ARBA" id="ARBA00022982"/>
    </source>
</evidence>
<evidence type="ECO:0000256" key="5">
    <source>
        <dbReference type="ARBA" id="ARBA00022475"/>
    </source>
</evidence>
<keyword evidence="11 13" id="KW-0472">Membrane</keyword>
<feature type="transmembrane region" description="Helical" evidence="13">
    <location>
        <begin position="275"/>
        <end position="294"/>
    </location>
</feature>
<dbReference type="InterPro" id="IPR013112">
    <property type="entry name" value="FAD-bd_8"/>
</dbReference>
<dbReference type="InterPro" id="IPR017938">
    <property type="entry name" value="Riboflavin_synthase-like_b-brl"/>
</dbReference>
<dbReference type="SFLD" id="SFLDG01168">
    <property type="entry name" value="Ferric_reductase_subgroup_(FRE"/>
    <property type="match status" value="1"/>
</dbReference>
<dbReference type="EMBL" id="MU005765">
    <property type="protein sequence ID" value="KAF2713151.1"/>
    <property type="molecule type" value="Genomic_DNA"/>
</dbReference>
<keyword evidence="5" id="KW-1003">Cell membrane</keyword>
<evidence type="ECO:0000313" key="15">
    <source>
        <dbReference type="EMBL" id="KAF2713151.1"/>
    </source>
</evidence>
<dbReference type="Proteomes" id="UP000799428">
    <property type="component" value="Unassembled WGS sequence"/>
</dbReference>
<evidence type="ECO:0000256" key="13">
    <source>
        <dbReference type="SAM" id="Phobius"/>
    </source>
</evidence>
<dbReference type="SFLD" id="SFLDS00052">
    <property type="entry name" value="Ferric_Reductase_Domain"/>
    <property type="match status" value="1"/>
</dbReference>
<organism evidence="15 16">
    <name type="scientific">Pleomassaria siparia CBS 279.74</name>
    <dbReference type="NCBI Taxonomy" id="1314801"/>
    <lineage>
        <taxon>Eukaryota</taxon>
        <taxon>Fungi</taxon>
        <taxon>Dikarya</taxon>
        <taxon>Ascomycota</taxon>
        <taxon>Pezizomycotina</taxon>
        <taxon>Dothideomycetes</taxon>
        <taxon>Pleosporomycetidae</taxon>
        <taxon>Pleosporales</taxon>
        <taxon>Pleomassariaceae</taxon>
        <taxon>Pleomassaria</taxon>
    </lineage>
</organism>
<dbReference type="Pfam" id="PF08030">
    <property type="entry name" value="NAD_binding_6"/>
    <property type="match status" value="1"/>
</dbReference>
<dbReference type="CDD" id="cd06186">
    <property type="entry name" value="NOX_Duox_like_FAD_NADP"/>
    <property type="match status" value="1"/>
</dbReference>
<evidence type="ECO:0000313" key="16">
    <source>
        <dbReference type="Proteomes" id="UP000799428"/>
    </source>
</evidence>
<keyword evidence="10" id="KW-0406">Ion transport</keyword>
<dbReference type="AlphaFoldDB" id="A0A6G1KL81"/>
<dbReference type="GO" id="GO:0006879">
    <property type="term" value="P:intracellular iron ion homeostasis"/>
    <property type="evidence" value="ECO:0007669"/>
    <property type="project" value="TreeGrafter"/>
</dbReference>
<keyword evidence="8 13" id="KW-1133">Transmembrane helix</keyword>
<feature type="transmembrane region" description="Helical" evidence="13">
    <location>
        <begin position="306"/>
        <end position="325"/>
    </location>
</feature>
<feature type="transmembrane region" description="Helical" evidence="13">
    <location>
        <begin position="168"/>
        <end position="185"/>
    </location>
</feature>
<keyword evidence="16" id="KW-1185">Reference proteome</keyword>
<dbReference type="Gene3D" id="3.40.50.80">
    <property type="entry name" value="Nucleotide-binding domain of ferredoxin-NADP reductase (FNR) module"/>
    <property type="match status" value="1"/>
</dbReference>
<gene>
    <name evidence="15" type="ORF">K504DRAFT_423546</name>
</gene>
<feature type="transmembrane region" description="Helical" evidence="13">
    <location>
        <begin position="39"/>
        <end position="61"/>
    </location>
</feature>
<evidence type="ECO:0000256" key="2">
    <source>
        <dbReference type="ARBA" id="ARBA00006278"/>
    </source>
</evidence>
<evidence type="ECO:0000256" key="1">
    <source>
        <dbReference type="ARBA" id="ARBA00004651"/>
    </source>
</evidence>
<keyword evidence="7" id="KW-0249">Electron transport</keyword>
<keyword evidence="4" id="KW-0813">Transport</keyword>
<dbReference type="SUPFAM" id="SSF52343">
    <property type="entry name" value="Ferredoxin reductase-like, C-terminal NADP-linked domain"/>
    <property type="match status" value="1"/>
</dbReference>
<evidence type="ECO:0000256" key="12">
    <source>
        <dbReference type="ARBA" id="ARBA00048483"/>
    </source>
</evidence>
<evidence type="ECO:0000259" key="14">
    <source>
        <dbReference type="PROSITE" id="PS51384"/>
    </source>
</evidence>
<evidence type="ECO:0000256" key="11">
    <source>
        <dbReference type="ARBA" id="ARBA00023136"/>
    </source>
</evidence>
<keyword evidence="9" id="KW-0560">Oxidoreductase</keyword>
<dbReference type="InterPro" id="IPR013130">
    <property type="entry name" value="Fe3_Rdtase_TM_dom"/>
</dbReference>
<dbReference type="GO" id="GO:0005886">
    <property type="term" value="C:plasma membrane"/>
    <property type="evidence" value="ECO:0007669"/>
    <property type="project" value="UniProtKB-SubCell"/>
</dbReference>
<evidence type="ECO:0000256" key="9">
    <source>
        <dbReference type="ARBA" id="ARBA00023002"/>
    </source>
</evidence>
<comment type="similarity">
    <text evidence="2">Belongs to the ferric reductase (FRE) family.</text>
</comment>
<evidence type="ECO:0000256" key="3">
    <source>
        <dbReference type="ARBA" id="ARBA00012668"/>
    </source>
</evidence>
<protein>
    <recommendedName>
        <fullName evidence="3">ferric-chelate reductase (NADPH)</fullName>
        <ecNumber evidence="3">1.16.1.9</ecNumber>
    </recommendedName>
</protein>
<evidence type="ECO:0000256" key="10">
    <source>
        <dbReference type="ARBA" id="ARBA00023065"/>
    </source>
</evidence>
<feature type="domain" description="FAD-binding FR-type" evidence="14">
    <location>
        <begin position="344"/>
        <end position="483"/>
    </location>
</feature>
<dbReference type="InterPro" id="IPR051410">
    <property type="entry name" value="Ferric/Cupric_Reductase"/>
</dbReference>
<accession>A0A6G1KL81</accession>
<reference evidence="15" key="1">
    <citation type="journal article" date="2020" name="Stud. Mycol.">
        <title>101 Dothideomycetes genomes: a test case for predicting lifestyles and emergence of pathogens.</title>
        <authorList>
            <person name="Haridas S."/>
            <person name="Albert R."/>
            <person name="Binder M."/>
            <person name="Bloem J."/>
            <person name="Labutti K."/>
            <person name="Salamov A."/>
            <person name="Andreopoulos B."/>
            <person name="Baker S."/>
            <person name="Barry K."/>
            <person name="Bills G."/>
            <person name="Bluhm B."/>
            <person name="Cannon C."/>
            <person name="Castanera R."/>
            <person name="Culley D."/>
            <person name="Daum C."/>
            <person name="Ezra D."/>
            <person name="Gonzalez J."/>
            <person name="Henrissat B."/>
            <person name="Kuo A."/>
            <person name="Liang C."/>
            <person name="Lipzen A."/>
            <person name="Lutzoni F."/>
            <person name="Magnuson J."/>
            <person name="Mondo S."/>
            <person name="Nolan M."/>
            <person name="Ohm R."/>
            <person name="Pangilinan J."/>
            <person name="Park H.-J."/>
            <person name="Ramirez L."/>
            <person name="Alfaro M."/>
            <person name="Sun H."/>
            <person name="Tritt A."/>
            <person name="Yoshinaga Y."/>
            <person name="Zwiers L.-H."/>
            <person name="Turgeon B."/>
            <person name="Goodwin S."/>
            <person name="Spatafora J."/>
            <person name="Crous P."/>
            <person name="Grigoriev I."/>
        </authorList>
    </citation>
    <scope>NUCLEOTIDE SEQUENCE</scope>
    <source>
        <strain evidence="15">CBS 279.74</strain>
    </source>
</reference>
<sequence>MPPTTTLEPDVNNINYTSSSDPFKYSHGFTGVDQPQNYLFTHILLGTALSFGLAAFVYRIWSLILHKRMRVAVIATLNNVQYWGDNTSSFWPWMKRNLLYAPLGTTQYRREVHITKGISIGTLPSRLRLIIVILYTIPNVLFCLEPVLHTNTAKPDIHHTLAELRGRTGTLAVYNLVLAILFALRNNPLIWILGIGYDTFNFFHRWTARLLFMQVLGHITAWAYNTYRTWYDGEGGWDSIHWMFEKSQSYRWAVVGFLAFVFLVSHSINPLRHAFYEVFLATHRLGIFAALVGVYNHLHLHALPQLPWVCIIIGFIVGELLFRIIRIIRANCGWREYRNGRKGGRGRMWTRASIEALPGEVTRVTFEVPNTWNKKPGAHVHVWIPRLAWWQSHPFSVAWKPPSTTATTATLGPPSIVETGHAGQADRSSNSVVTCMIRAQGGFTRKLYNLASSPAFVASSSSSSSSKTLFASLEGPYATLHSLTSHSTVLLFAGGIGITQQLSFLPHLLRGYNTNTTATRKILLVWCIPNLDCLSWITPFLDQIRMMRNFGHVASIRVFVSRSDSQGGAEGGMRIEGVDISRGRCNVQGVLEEQVRNRVGAMVVSVCGPGMLSDSVRKAVRNVQGKAVVDLVEEAFDY</sequence>
<feature type="transmembrane region" description="Helical" evidence="13">
    <location>
        <begin position="250"/>
        <end position="268"/>
    </location>
</feature>
<dbReference type="OrthoDB" id="4494341at2759"/>
<dbReference type="PANTHER" id="PTHR32361">
    <property type="entry name" value="FERRIC/CUPRIC REDUCTASE TRANSMEMBRANE COMPONENT"/>
    <property type="match status" value="1"/>
</dbReference>
<dbReference type="GO" id="GO:0052851">
    <property type="term" value="F:ferric-chelate reductase (NADPH) activity"/>
    <property type="evidence" value="ECO:0007669"/>
    <property type="project" value="UniProtKB-EC"/>
</dbReference>
<comment type="subcellular location">
    <subcellularLocation>
        <location evidence="1">Cell membrane</location>
        <topology evidence="1">Multi-pass membrane protein</topology>
    </subcellularLocation>
</comment>
<keyword evidence="6 13" id="KW-0812">Transmembrane</keyword>
<dbReference type="InterPro" id="IPR013121">
    <property type="entry name" value="Fe_red_NAD-bd_6"/>
</dbReference>